<dbReference type="GO" id="GO:0005886">
    <property type="term" value="C:plasma membrane"/>
    <property type="evidence" value="ECO:0007669"/>
    <property type="project" value="UniProtKB-SubCell"/>
</dbReference>
<evidence type="ECO:0000256" key="8">
    <source>
        <dbReference type="ARBA" id="ARBA00022777"/>
    </source>
</evidence>
<keyword evidence="5" id="KW-0597">Phosphoprotein</keyword>
<keyword evidence="8 15" id="KW-0418">Kinase</keyword>
<dbReference type="CDD" id="cd18773">
    <property type="entry name" value="PDC1_HK_sensor"/>
    <property type="match status" value="1"/>
</dbReference>
<keyword evidence="9 12" id="KW-1133">Transmembrane helix</keyword>
<dbReference type="GO" id="GO:0000155">
    <property type="term" value="F:phosphorelay sensor kinase activity"/>
    <property type="evidence" value="ECO:0007669"/>
    <property type="project" value="InterPro"/>
</dbReference>
<evidence type="ECO:0000256" key="6">
    <source>
        <dbReference type="ARBA" id="ARBA00022679"/>
    </source>
</evidence>
<dbReference type="PRINTS" id="PR00344">
    <property type="entry name" value="BCTRLSENSOR"/>
</dbReference>
<dbReference type="Gene3D" id="1.10.287.130">
    <property type="match status" value="1"/>
</dbReference>
<keyword evidence="10" id="KW-0902">Two-component regulatory system</keyword>
<evidence type="ECO:0000256" key="1">
    <source>
        <dbReference type="ARBA" id="ARBA00000085"/>
    </source>
</evidence>
<feature type="domain" description="HAMP" evidence="14">
    <location>
        <begin position="218"/>
        <end position="269"/>
    </location>
</feature>
<keyword evidence="4" id="KW-1003">Cell membrane</keyword>
<comment type="catalytic activity">
    <reaction evidence="1">
        <text>ATP + protein L-histidine = ADP + protein N-phospho-L-histidine.</text>
        <dbReference type="EC" id="2.7.13.3"/>
    </reaction>
</comment>
<dbReference type="EC" id="2.7.13.3" evidence="3"/>
<feature type="domain" description="Histidine kinase" evidence="13">
    <location>
        <begin position="276"/>
        <end position="489"/>
    </location>
</feature>
<organism evidence="15 16">
    <name type="scientific">Proteobacteria bacterium 228</name>
    <dbReference type="NCBI Taxonomy" id="2083153"/>
    <lineage>
        <taxon>Bacteria</taxon>
        <taxon>Pseudomonadati</taxon>
        <taxon>Pseudomonadota</taxon>
    </lineage>
</organism>
<evidence type="ECO:0000259" key="13">
    <source>
        <dbReference type="PROSITE" id="PS50109"/>
    </source>
</evidence>
<keyword evidence="11 12" id="KW-0472">Membrane</keyword>
<sequence>MSSLWQRLRRYRPSFSLRLFFVYFLLAGSLCWIMLQKALDELDLNVRQVAEETLVDTANLLAAQLSTDLSKGTIDFTALDGANREYQQRQLHAQIYQELKQQPDLNFYVTDASGRVLFNTSGLDIGADYSRWRDVALTLRGEYGARTSKTEPLAAEGLSSIIHVAAPIRTGDQIVGVVSVYKRIARFGGFLAHSAAKLTHYAIILGLLSLVFGWLMSYWLTRSTHKLVSYARQLATHTRVAAPVLHDRELQQVAAAMTDMQQQLADKDYVERYVHTLTHELKAPLTGLRGATEILLEPDVPPAQQRKFLSNISQLTERMTALVQRLLALASLENRRTLGETQTLALKQLFSTLLDERMPQIQARQLQIDSQSVVAIEVSAEPFLLQQAIANLLDNAIDFSPEGGCIRLQAGKDQQGYWLQISDEGPGIPAFALDKIYERFFSLSRPGGRSKSTGLGLSFVREIMELHRGTVELINAAEGGVRATLRWPA</sequence>
<feature type="transmembrane region" description="Helical" evidence="12">
    <location>
        <begin position="15"/>
        <end position="35"/>
    </location>
</feature>
<dbReference type="AlphaFoldDB" id="A0A2S5KQ00"/>
<reference evidence="15 16" key="1">
    <citation type="submission" date="2018-02" db="EMBL/GenBank/DDBJ databases">
        <title>novel marine gammaproteobacteria from coastal saline agro ecosystem.</title>
        <authorList>
            <person name="Krishnan R."/>
            <person name="Ramesh Kumar N."/>
        </authorList>
    </citation>
    <scope>NUCLEOTIDE SEQUENCE [LARGE SCALE GENOMIC DNA]</scope>
    <source>
        <strain evidence="15 16">228</strain>
    </source>
</reference>
<dbReference type="SMART" id="SM00387">
    <property type="entry name" value="HATPase_c"/>
    <property type="match status" value="1"/>
</dbReference>
<evidence type="ECO:0000259" key="14">
    <source>
        <dbReference type="PROSITE" id="PS50885"/>
    </source>
</evidence>
<gene>
    <name evidence="15" type="ORF">C4K68_13780</name>
</gene>
<dbReference type="SMART" id="SM00388">
    <property type="entry name" value="HisKA"/>
    <property type="match status" value="1"/>
</dbReference>
<dbReference type="InterPro" id="IPR005467">
    <property type="entry name" value="His_kinase_dom"/>
</dbReference>
<comment type="caution">
    <text evidence="15">The sequence shown here is derived from an EMBL/GenBank/DDBJ whole genome shotgun (WGS) entry which is preliminary data.</text>
</comment>
<evidence type="ECO:0000256" key="4">
    <source>
        <dbReference type="ARBA" id="ARBA00022475"/>
    </source>
</evidence>
<evidence type="ECO:0000256" key="2">
    <source>
        <dbReference type="ARBA" id="ARBA00004651"/>
    </source>
</evidence>
<dbReference type="PANTHER" id="PTHR45436">
    <property type="entry name" value="SENSOR HISTIDINE KINASE YKOH"/>
    <property type="match status" value="1"/>
</dbReference>
<dbReference type="Proteomes" id="UP000238196">
    <property type="component" value="Unassembled WGS sequence"/>
</dbReference>
<dbReference type="Gene3D" id="3.30.565.10">
    <property type="entry name" value="Histidine kinase-like ATPase, C-terminal domain"/>
    <property type="match status" value="1"/>
</dbReference>
<dbReference type="NCBIfam" id="NF008312">
    <property type="entry name" value="PRK11100.1"/>
    <property type="match status" value="1"/>
</dbReference>
<evidence type="ECO:0000256" key="10">
    <source>
        <dbReference type="ARBA" id="ARBA00023012"/>
    </source>
</evidence>
<dbReference type="EMBL" id="PRLP01000041">
    <property type="protein sequence ID" value="PPC76792.1"/>
    <property type="molecule type" value="Genomic_DNA"/>
</dbReference>
<evidence type="ECO:0000256" key="9">
    <source>
        <dbReference type="ARBA" id="ARBA00022989"/>
    </source>
</evidence>
<name>A0A2S5KQ00_9PROT</name>
<dbReference type="InterPro" id="IPR003661">
    <property type="entry name" value="HisK_dim/P_dom"/>
</dbReference>
<evidence type="ECO:0000313" key="15">
    <source>
        <dbReference type="EMBL" id="PPC76792.1"/>
    </source>
</evidence>
<dbReference type="InterPro" id="IPR004358">
    <property type="entry name" value="Sig_transdc_His_kin-like_C"/>
</dbReference>
<dbReference type="PANTHER" id="PTHR45436:SF10">
    <property type="entry name" value="HISTIDINE KINASE"/>
    <property type="match status" value="1"/>
</dbReference>
<evidence type="ECO:0000256" key="5">
    <source>
        <dbReference type="ARBA" id="ARBA00022553"/>
    </source>
</evidence>
<proteinExistence type="predicted"/>
<dbReference type="Pfam" id="PF00512">
    <property type="entry name" value="HisKA"/>
    <property type="match status" value="1"/>
</dbReference>
<dbReference type="CDD" id="cd00082">
    <property type="entry name" value="HisKA"/>
    <property type="match status" value="1"/>
</dbReference>
<dbReference type="SUPFAM" id="SSF47384">
    <property type="entry name" value="Homodimeric domain of signal transducing histidine kinase"/>
    <property type="match status" value="1"/>
</dbReference>
<dbReference type="SUPFAM" id="SSF55874">
    <property type="entry name" value="ATPase domain of HSP90 chaperone/DNA topoisomerase II/histidine kinase"/>
    <property type="match status" value="1"/>
</dbReference>
<protein>
    <recommendedName>
        <fullName evidence="3">histidine kinase</fullName>
        <ecNumber evidence="3">2.7.13.3</ecNumber>
    </recommendedName>
</protein>
<dbReference type="PROSITE" id="PS50109">
    <property type="entry name" value="HIS_KIN"/>
    <property type="match status" value="1"/>
</dbReference>
<evidence type="ECO:0000256" key="7">
    <source>
        <dbReference type="ARBA" id="ARBA00022692"/>
    </source>
</evidence>
<dbReference type="InterPro" id="IPR029151">
    <property type="entry name" value="Sensor-like_sf"/>
</dbReference>
<dbReference type="InterPro" id="IPR003660">
    <property type="entry name" value="HAMP_dom"/>
</dbReference>
<dbReference type="OrthoDB" id="5298317at2"/>
<evidence type="ECO:0000256" key="3">
    <source>
        <dbReference type="ARBA" id="ARBA00012438"/>
    </source>
</evidence>
<dbReference type="Gene3D" id="3.30.450.20">
    <property type="entry name" value="PAS domain"/>
    <property type="match status" value="1"/>
</dbReference>
<dbReference type="InterPro" id="IPR003594">
    <property type="entry name" value="HATPase_dom"/>
</dbReference>
<dbReference type="InterPro" id="IPR036097">
    <property type="entry name" value="HisK_dim/P_sf"/>
</dbReference>
<evidence type="ECO:0000256" key="11">
    <source>
        <dbReference type="ARBA" id="ARBA00023136"/>
    </source>
</evidence>
<comment type="subcellular location">
    <subcellularLocation>
        <location evidence="2">Cell membrane</location>
        <topology evidence="2">Multi-pass membrane protein</topology>
    </subcellularLocation>
</comment>
<dbReference type="InterPro" id="IPR050428">
    <property type="entry name" value="TCS_sensor_his_kinase"/>
</dbReference>
<dbReference type="PROSITE" id="PS50885">
    <property type="entry name" value="HAMP"/>
    <property type="match status" value="1"/>
</dbReference>
<keyword evidence="7 12" id="KW-0812">Transmembrane</keyword>
<evidence type="ECO:0000313" key="16">
    <source>
        <dbReference type="Proteomes" id="UP000238196"/>
    </source>
</evidence>
<keyword evidence="6" id="KW-0808">Transferase</keyword>
<dbReference type="InterPro" id="IPR036890">
    <property type="entry name" value="HATPase_C_sf"/>
</dbReference>
<feature type="transmembrane region" description="Helical" evidence="12">
    <location>
        <begin position="198"/>
        <end position="220"/>
    </location>
</feature>
<dbReference type="Gene3D" id="6.10.340.10">
    <property type="match status" value="1"/>
</dbReference>
<evidence type="ECO:0000256" key="12">
    <source>
        <dbReference type="SAM" id="Phobius"/>
    </source>
</evidence>
<dbReference type="Pfam" id="PF02518">
    <property type="entry name" value="HATPase_c"/>
    <property type="match status" value="1"/>
</dbReference>
<accession>A0A2S5KQ00</accession>
<dbReference type="SUPFAM" id="SSF103190">
    <property type="entry name" value="Sensory domain-like"/>
    <property type="match status" value="1"/>
</dbReference>